<feature type="chain" id="PRO_5046021815" description="Outer membrane protein beta-barrel domain-containing protein" evidence="2">
    <location>
        <begin position="23"/>
        <end position="185"/>
    </location>
</feature>
<comment type="caution">
    <text evidence="4">The sequence shown here is derived from an EMBL/GenBank/DDBJ whole genome shotgun (WGS) entry which is preliminary data.</text>
</comment>
<accession>A0ABP9DPX9</accession>
<evidence type="ECO:0000313" key="4">
    <source>
        <dbReference type="EMBL" id="GAA4856236.1"/>
    </source>
</evidence>
<protein>
    <recommendedName>
        <fullName evidence="3">Outer membrane protein beta-barrel domain-containing protein</fullName>
    </recommendedName>
</protein>
<keyword evidence="5" id="KW-1185">Reference proteome</keyword>
<feature type="domain" description="Outer membrane protein beta-barrel" evidence="3">
    <location>
        <begin position="10"/>
        <end position="185"/>
    </location>
</feature>
<dbReference type="RefSeq" id="WP_345293902.1">
    <property type="nucleotide sequence ID" value="NZ_BAABJY010000001.1"/>
</dbReference>
<evidence type="ECO:0000259" key="3">
    <source>
        <dbReference type="Pfam" id="PF13505"/>
    </source>
</evidence>
<dbReference type="InterPro" id="IPR011250">
    <property type="entry name" value="OMP/PagP_B-barrel"/>
</dbReference>
<evidence type="ECO:0000256" key="1">
    <source>
        <dbReference type="ARBA" id="ARBA00022729"/>
    </source>
</evidence>
<feature type="signal peptide" evidence="2">
    <location>
        <begin position="1"/>
        <end position="22"/>
    </location>
</feature>
<dbReference type="EMBL" id="BAABJY010000001">
    <property type="protein sequence ID" value="GAA4856236.1"/>
    <property type="molecule type" value="Genomic_DNA"/>
</dbReference>
<evidence type="ECO:0000313" key="5">
    <source>
        <dbReference type="Proteomes" id="UP001501323"/>
    </source>
</evidence>
<organism evidence="4 5">
    <name type="scientific">Luteimonas vadosa</name>
    <dbReference type="NCBI Taxonomy" id="1165507"/>
    <lineage>
        <taxon>Bacteria</taxon>
        <taxon>Pseudomonadati</taxon>
        <taxon>Pseudomonadota</taxon>
        <taxon>Gammaproteobacteria</taxon>
        <taxon>Lysobacterales</taxon>
        <taxon>Lysobacteraceae</taxon>
        <taxon>Luteimonas</taxon>
    </lineage>
</organism>
<evidence type="ECO:0000256" key="2">
    <source>
        <dbReference type="SAM" id="SignalP"/>
    </source>
</evidence>
<dbReference type="SUPFAM" id="SSF56925">
    <property type="entry name" value="OMPA-like"/>
    <property type="match status" value="1"/>
</dbReference>
<dbReference type="Gene3D" id="2.40.160.20">
    <property type="match status" value="1"/>
</dbReference>
<reference evidence="5" key="1">
    <citation type="journal article" date="2019" name="Int. J. Syst. Evol. Microbiol.">
        <title>The Global Catalogue of Microorganisms (GCM) 10K type strain sequencing project: providing services to taxonomists for standard genome sequencing and annotation.</title>
        <authorList>
            <consortium name="The Broad Institute Genomics Platform"/>
            <consortium name="The Broad Institute Genome Sequencing Center for Infectious Disease"/>
            <person name="Wu L."/>
            <person name="Ma J."/>
        </authorList>
    </citation>
    <scope>NUCLEOTIDE SEQUENCE [LARGE SCALE GENOMIC DNA]</scope>
    <source>
        <strain evidence="5">JCM 18392</strain>
    </source>
</reference>
<dbReference type="Pfam" id="PF13505">
    <property type="entry name" value="OMP_b-brl"/>
    <property type="match status" value="1"/>
</dbReference>
<dbReference type="Proteomes" id="UP001501323">
    <property type="component" value="Unassembled WGS sequence"/>
</dbReference>
<dbReference type="InterPro" id="IPR027385">
    <property type="entry name" value="Beta-barrel_OMP"/>
</dbReference>
<sequence length="185" mass="19314">MKALLTTSCALALASLSANALAVEGGTGFVRAAAGHSTVDVDVDGFGSDKDDDRTLQLGGGYYFTPNVAIEGFYANLYDYSEDGYSAKLTGLGLGVVARKNFGADNNGFYIAGRLGAFRSKGDASATGVGSASGNSVKPYFGVGIGYDFSSNFGLGLDYTSFRSDFDDEISVDARTLTFNAELRF</sequence>
<gene>
    <name evidence="4" type="ORF">GCM10023332_04870</name>
</gene>
<name>A0ABP9DPX9_9GAMM</name>
<keyword evidence="1 2" id="KW-0732">Signal</keyword>
<proteinExistence type="predicted"/>